<evidence type="ECO:0000256" key="5">
    <source>
        <dbReference type="ARBA" id="ARBA00022692"/>
    </source>
</evidence>
<keyword evidence="7 9" id="KW-0472">Membrane</keyword>
<dbReference type="SUPFAM" id="SSF143865">
    <property type="entry name" value="CorA soluble domain-like"/>
    <property type="match status" value="1"/>
</dbReference>
<dbReference type="PANTHER" id="PTHR46494">
    <property type="entry name" value="CORA FAMILY METAL ION TRANSPORTER (EUROFUNG)"/>
    <property type="match status" value="1"/>
</dbReference>
<keyword evidence="6 9" id="KW-1133">Transmembrane helix</keyword>
<gene>
    <name evidence="10" type="ORF">ARMGADRAFT_997072</name>
</gene>
<dbReference type="AlphaFoldDB" id="A0A2H3DI39"/>
<dbReference type="Proteomes" id="UP000217790">
    <property type="component" value="Unassembled WGS sequence"/>
</dbReference>
<evidence type="ECO:0000313" key="10">
    <source>
        <dbReference type="EMBL" id="PBK88747.1"/>
    </source>
</evidence>
<comment type="subcellular location">
    <subcellularLocation>
        <location evidence="1">Cell membrane</location>
        <topology evidence="1">Multi-pass membrane protein</topology>
    </subcellularLocation>
</comment>
<dbReference type="GO" id="GO:0050897">
    <property type="term" value="F:cobalt ion binding"/>
    <property type="evidence" value="ECO:0007669"/>
    <property type="project" value="TreeGrafter"/>
</dbReference>
<dbReference type="InterPro" id="IPR002523">
    <property type="entry name" value="MgTranspt_CorA/ZnTranspt_ZntB"/>
</dbReference>
<evidence type="ECO:0000256" key="7">
    <source>
        <dbReference type="ARBA" id="ARBA00023136"/>
    </source>
</evidence>
<dbReference type="OMA" id="NIEPFFW"/>
<dbReference type="EMBL" id="KZ293671">
    <property type="protein sequence ID" value="PBK88747.1"/>
    <property type="molecule type" value="Genomic_DNA"/>
</dbReference>
<dbReference type="STRING" id="47427.A0A2H3DI39"/>
<sequence length="567" mass="65416">MPPRHRYMPPSSQDFVLRRPPPSHRHSGPSVPWPWINLNDEVDGELLRSEAPPIPAPCNHVNCNGCWNGYPRSRFPNWGDSQVDRSGIYDAIHEYNHNVPCTIHRVDVDDRGYFMDSEKDEVTEQTKGDFWELLIKHHRPRNSRVRALFMENMSGPVLQMLGTIYNIEPFFFSSSLSWIPSRFQEEVQPGRGDHITITLTFLKKIKIKKTTDYVKPVVASDPMASTRNEDTPASGGRVINSQTPLVLRSEPSSNNCSLVLDLLAVHLIRNVEGNTLISYHDSDREATSAHYLHERMHCAGQSVYWQNIFQRSPDPTFVLLIFIWHAICAWDEALEALYAHICSLETHALDTKNIRITHEMHIIRAHCIQFSSLLENLRKTVAFIRDTPNPAMDTLPQEEKQYSQTLLEKECRNLLSEIDRLEMGGRMQDQRLKNALNLVFSNVNINDSKRMKELTEAAVRDSAAMKQIAYLTMIFLPSSFVATFFGMNVREFSKDTKGTLQHYFEIAVPLTLVTIWVIMTFQSKHLFASGSTFWMRLVWPWILFKQVFMKREIEKEEETSIPLDSIV</sequence>
<evidence type="ECO:0000256" key="8">
    <source>
        <dbReference type="SAM" id="MobiDB-lite"/>
    </source>
</evidence>
<proteinExistence type="inferred from homology"/>
<organism evidence="10 11">
    <name type="scientific">Armillaria gallica</name>
    <name type="common">Bulbous honey fungus</name>
    <name type="synonym">Armillaria bulbosa</name>
    <dbReference type="NCBI Taxonomy" id="47427"/>
    <lineage>
        <taxon>Eukaryota</taxon>
        <taxon>Fungi</taxon>
        <taxon>Dikarya</taxon>
        <taxon>Basidiomycota</taxon>
        <taxon>Agaricomycotina</taxon>
        <taxon>Agaricomycetes</taxon>
        <taxon>Agaricomycetidae</taxon>
        <taxon>Agaricales</taxon>
        <taxon>Marasmiineae</taxon>
        <taxon>Physalacriaceae</taxon>
        <taxon>Armillaria</taxon>
    </lineage>
</organism>
<dbReference type="GO" id="GO:0015095">
    <property type="term" value="F:magnesium ion transmembrane transporter activity"/>
    <property type="evidence" value="ECO:0007669"/>
    <property type="project" value="TreeGrafter"/>
</dbReference>
<dbReference type="SUPFAM" id="SSF144083">
    <property type="entry name" value="Magnesium transport protein CorA, transmembrane region"/>
    <property type="match status" value="1"/>
</dbReference>
<dbReference type="GO" id="GO:0005886">
    <property type="term" value="C:plasma membrane"/>
    <property type="evidence" value="ECO:0007669"/>
    <property type="project" value="UniProtKB-SubCell"/>
</dbReference>
<evidence type="ECO:0000256" key="6">
    <source>
        <dbReference type="ARBA" id="ARBA00022989"/>
    </source>
</evidence>
<feature type="transmembrane region" description="Helical" evidence="9">
    <location>
        <begin position="500"/>
        <end position="519"/>
    </location>
</feature>
<dbReference type="OrthoDB" id="3231000at2759"/>
<evidence type="ECO:0000256" key="9">
    <source>
        <dbReference type="SAM" id="Phobius"/>
    </source>
</evidence>
<dbReference type="Pfam" id="PF01544">
    <property type="entry name" value="CorA"/>
    <property type="match status" value="1"/>
</dbReference>
<reference evidence="11" key="1">
    <citation type="journal article" date="2017" name="Nat. Ecol. Evol.">
        <title>Genome expansion and lineage-specific genetic innovations in the forest pathogenic fungi Armillaria.</title>
        <authorList>
            <person name="Sipos G."/>
            <person name="Prasanna A.N."/>
            <person name="Walter M.C."/>
            <person name="O'Connor E."/>
            <person name="Balint B."/>
            <person name="Krizsan K."/>
            <person name="Kiss B."/>
            <person name="Hess J."/>
            <person name="Varga T."/>
            <person name="Slot J."/>
            <person name="Riley R."/>
            <person name="Boka B."/>
            <person name="Rigling D."/>
            <person name="Barry K."/>
            <person name="Lee J."/>
            <person name="Mihaltcheva S."/>
            <person name="LaButti K."/>
            <person name="Lipzen A."/>
            <person name="Waldron R."/>
            <person name="Moloney N.M."/>
            <person name="Sperisen C."/>
            <person name="Kredics L."/>
            <person name="Vagvoelgyi C."/>
            <person name="Patrignani A."/>
            <person name="Fitzpatrick D."/>
            <person name="Nagy I."/>
            <person name="Doyle S."/>
            <person name="Anderson J.B."/>
            <person name="Grigoriev I.V."/>
            <person name="Gueldener U."/>
            <person name="Muensterkoetter M."/>
            <person name="Nagy L.G."/>
        </authorList>
    </citation>
    <scope>NUCLEOTIDE SEQUENCE [LARGE SCALE GENOMIC DNA]</scope>
    <source>
        <strain evidence="11">Ar21-2</strain>
    </source>
</reference>
<keyword evidence="11" id="KW-1185">Reference proteome</keyword>
<evidence type="ECO:0000313" key="11">
    <source>
        <dbReference type="Proteomes" id="UP000217790"/>
    </source>
</evidence>
<evidence type="ECO:0000256" key="3">
    <source>
        <dbReference type="ARBA" id="ARBA00022448"/>
    </source>
</evidence>
<evidence type="ECO:0000256" key="4">
    <source>
        <dbReference type="ARBA" id="ARBA00022475"/>
    </source>
</evidence>
<protein>
    <recommendedName>
        <fullName evidence="12">Cora-domain-containing protein</fullName>
    </recommendedName>
</protein>
<comment type="similarity">
    <text evidence="2">Belongs to the CorA metal ion transporter (MIT) (TC 1.A.35) family.</text>
</comment>
<keyword evidence="4" id="KW-1003">Cell membrane</keyword>
<dbReference type="InterPro" id="IPR045863">
    <property type="entry name" value="CorA_TM1_TM2"/>
</dbReference>
<dbReference type="InParanoid" id="A0A2H3DI39"/>
<feature type="transmembrane region" description="Helical" evidence="9">
    <location>
        <begin position="468"/>
        <end position="488"/>
    </location>
</feature>
<dbReference type="GO" id="GO:0015087">
    <property type="term" value="F:cobalt ion transmembrane transporter activity"/>
    <property type="evidence" value="ECO:0007669"/>
    <property type="project" value="TreeGrafter"/>
</dbReference>
<accession>A0A2H3DI39</accession>
<evidence type="ECO:0000256" key="2">
    <source>
        <dbReference type="ARBA" id="ARBA00009765"/>
    </source>
</evidence>
<feature type="region of interest" description="Disordered" evidence="8">
    <location>
        <begin position="1"/>
        <end position="31"/>
    </location>
</feature>
<evidence type="ECO:0008006" key="12">
    <source>
        <dbReference type="Google" id="ProtNLM"/>
    </source>
</evidence>
<keyword evidence="5 9" id="KW-0812">Transmembrane</keyword>
<name>A0A2H3DI39_ARMGA</name>
<dbReference type="GO" id="GO:0000287">
    <property type="term" value="F:magnesium ion binding"/>
    <property type="evidence" value="ECO:0007669"/>
    <property type="project" value="TreeGrafter"/>
</dbReference>
<evidence type="ECO:0000256" key="1">
    <source>
        <dbReference type="ARBA" id="ARBA00004651"/>
    </source>
</evidence>
<keyword evidence="3" id="KW-0813">Transport</keyword>
<dbReference type="InterPro" id="IPR045861">
    <property type="entry name" value="CorA_cytoplasmic_dom"/>
</dbReference>
<dbReference type="PANTHER" id="PTHR46494:SF1">
    <property type="entry name" value="CORA FAMILY METAL ION TRANSPORTER (EUROFUNG)"/>
    <property type="match status" value="1"/>
</dbReference>
<dbReference type="Gene3D" id="1.20.58.340">
    <property type="entry name" value="Magnesium transport protein CorA, transmembrane region"/>
    <property type="match status" value="2"/>
</dbReference>